<evidence type="ECO:0000313" key="2">
    <source>
        <dbReference type="Proteomes" id="UP000464658"/>
    </source>
</evidence>
<evidence type="ECO:0000313" key="1">
    <source>
        <dbReference type="EMBL" id="BBP87682.1"/>
    </source>
</evidence>
<protein>
    <recommendedName>
        <fullName evidence="3">HEAT repeat domain-containing protein</fullName>
    </recommendedName>
</protein>
<reference evidence="1 2" key="1">
    <citation type="submission" date="2019-12" db="EMBL/GenBank/DDBJ databases">
        <title>Full genome sequence of a Bacillus safensis strain isolated from commercially available natto in Indonesia.</title>
        <authorList>
            <person name="Yoshida M."/>
            <person name="Uomi M."/>
            <person name="Waturangi D."/>
            <person name="Ekaputri J.J."/>
            <person name="Setiamarga D.H.E."/>
        </authorList>
    </citation>
    <scope>NUCLEOTIDE SEQUENCE [LARGE SCALE GENOMIC DNA]</scope>
    <source>
        <strain evidence="1 2">IDN1</strain>
    </source>
</reference>
<proteinExistence type="predicted"/>
<dbReference type="Proteomes" id="UP000464658">
    <property type="component" value="Chromosome"/>
</dbReference>
<organism evidence="1 2">
    <name type="scientific">Bacillus safensis</name>
    <dbReference type="NCBI Taxonomy" id="561879"/>
    <lineage>
        <taxon>Bacteria</taxon>
        <taxon>Bacillati</taxon>
        <taxon>Bacillota</taxon>
        <taxon>Bacilli</taxon>
        <taxon>Bacillales</taxon>
        <taxon>Bacillaceae</taxon>
        <taxon>Bacillus</taxon>
    </lineage>
</organism>
<gene>
    <name evidence="1" type="ORF">BsIDN1_13000</name>
</gene>
<dbReference type="AlphaFoldDB" id="A0A5S9M4M9"/>
<name>A0A5S9M4M9_BACIA</name>
<evidence type="ECO:0008006" key="3">
    <source>
        <dbReference type="Google" id="ProtNLM"/>
    </source>
</evidence>
<sequence>MFKQLKDTIERLVFDENPAVKLASLFALWPAYNIERKWASEIILNQYDKDYRLAGFYDTKNMLFFLLYPKYREQVLKTIKKCYESEDKDLIDMGANCLSEMFIRNNEFFLK</sequence>
<dbReference type="EMBL" id="AP021906">
    <property type="protein sequence ID" value="BBP87682.1"/>
    <property type="molecule type" value="Genomic_DNA"/>
</dbReference>
<accession>A0A5S9M4M9</accession>